<evidence type="ECO:0000313" key="1">
    <source>
        <dbReference type="EMBL" id="SVA68801.1"/>
    </source>
</evidence>
<dbReference type="EMBL" id="UINC01016542">
    <property type="protein sequence ID" value="SVA68801.1"/>
    <property type="molecule type" value="Genomic_DNA"/>
</dbReference>
<gene>
    <name evidence="1" type="ORF">METZ01_LOCUS121655</name>
</gene>
<protein>
    <submittedName>
        <fullName evidence="1">Uncharacterized protein</fullName>
    </submittedName>
</protein>
<reference evidence="1" key="1">
    <citation type="submission" date="2018-05" db="EMBL/GenBank/DDBJ databases">
        <authorList>
            <person name="Lanie J.A."/>
            <person name="Ng W.-L."/>
            <person name="Kazmierczak K.M."/>
            <person name="Andrzejewski T.M."/>
            <person name="Davidsen T.M."/>
            <person name="Wayne K.J."/>
            <person name="Tettelin H."/>
            <person name="Glass J.I."/>
            <person name="Rusch D."/>
            <person name="Podicherti R."/>
            <person name="Tsui H.-C.T."/>
            <person name="Winkler M.E."/>
        </authorList>
    </citation>
    <scope>NUCLEOTIDE SEQUENCE</scope>
</reference>
<accession>A0A381XWK3</accession>
<name>A0A381XWK3_9ZZZZ</name>
<dbReference type="AlphaFoldDB" id="A0A381XWK3"/>
<organism evidence="1">
    <name type="scientific">marine metagenome</name>
    <dbReference type="NCBI Taxonomy" id="408172"/>
    <lineage>
        <taxon>unclassified sequences</taxon>
        <taxon>metagenomes</taxon>
        <taxon>ecological metagenomes</taxon>
    </lineage>
</organism>
<sequence>MNKKLDALLKTLNDEKVSVIHNNGPAGPANAVALIDMPKTMSLAEKLEHAFMLTNSIESAWYENKGLTKLFSGDGCRSTMVGDMVLIGNSKYRVEKSGWSKLIGDTWSKL</sequence>
<proteinExistence type="predicted"/>